<dbReference type="InterPro" id="IPR036612">
    <property type="entry name" value="KH_dom_type_1_sf"/>
</dbReference>
<dbReference type="PROSITE" id="PS50084">
    <property type="entry name" value="KH_TYPE_1"/>
    <property type="match status" value="1"/>
</dbReference>
<dbReference type="Pfam" id="PF00013">
    <property type="entry name" value="KH_1"/>
    <property type="match status" value="1"/>
</dbReference>
<dbReference type="SMART" id="SM00322">
    <property type="entry name" value="KH"/>
    <property type="match status" value="1"/>
</dbReference>
<dbReference type="InterPro" id="IPR022711">
    <property type="entry name" value="RNase_Y_N"/>
</dbReference>
<feature type="transmembrane region" description="Helical" evidence="5">
    <location>
        <begin position="16"/>
        <end position="41"/>
    </location>
</feature>
<feature type="domain" description="HD" evidence="8">
    <location>
        <begin position="356"/>
        <end position="449"/>
    </location>
</feature>
<dbReference type="NCBIfam" id="TIGR03319">
    <property type="entry name" value="RNase_Y"/>
    <property type="match status" value="1"/>
</dbReference>
<keyword evidence="5" id="KW-0812">Transmembrane</keyword>
<protein>
    <recommendedName>
        <fullName evidence="5 6">Ribonuclease Y</fullName>
        <shortName evidence="5">RNase Y</shortName>
        <ecNumber evidence="5 6">3.1.-.-</ecNumber>
    </recommendedName>
</protein>
<comment type="subcellular location">
    <subcellularLocation>
        <location evidence="5">Cell membrane</location>
        <topology evidence="5">Single-pass membrane protein</topology>
    </subcellularLocation>
</comment>
<comment type="function">
    <text evidence="5">Endoribonuclease that initiates mRNA decay.</text>
</comment>
<keyword evidence="5" id="KW-1133">Transmembrane helix</keyword>
<dbReference type="GO" id="GO:0006402">
    <property type="term" value="P:mRNA catabolic process"/>
    <property type="evidence" value="ECO:0007669"/>
    <property type="project" value="UniProtKB-UniRule"/>
</dbReference>
<dbReference type="GO" id="GO:0005886">
    <property type="term" value="C:plasma membrane"/>
    <property type="evidence" value="ECO:0007669"/>
    <property type="project" value="UniProtKB-SubCell"/>
</dbReference>
<keyword evidence="4 5" id="KW-0694">RNA-binding</keyword>
<keyword evidence="1 5" id="KW-0540">Nuclease</keyword>
<keyword evidence="3 5" id="KW-0378">Hydrolase</keyword>
<dbReference type="CDD" id="cd22431">
    <property type="entry name" value="KH-I_RNaseY"/>
    <property type="match status" value="1"/>
</dbReference>
<dbReference type="EMBL" id="DVMZ01000060">
    <property type="protein sequence ID" value="HIU58899.1"/>
    <property type="molecule type" value="Genomic_DNA"/>
</dbReference>
<dbReference type="InterPro" id="IPR003607">
    <property type="entry name" value="HD/PDEase_dom"/>
</dbReference>
<dbReference type="CDD" id="cd00077">
    <property type="entry name" value="HDc"/>
    <property type="match status" value="1"/>
</dbReference>
<dbReference type="SUPFAM" id="SSF109604">
    <property type="entry name" value="HD-domain/PDEase-like"/>
    <property type="match status" value="1"/>
</dbReference>
<dbReference type="NCBIfam" id="TIGR00277">
    <property type="entry name" value="HDIG"/>
    <property type="match status" value="1"/>
</dbReference>
<evidence type="ECO:0000313" key="10">
    <source>
        <dbReference type="Proteomes" id="UP000824081"/>
    </source>
</evidence>
<keyword evidence="2 5" id="KW-0255">Endonuclease</keyword>
<dbReference type="InterPro" id="IPR006674">
    <property type="entry name" value="HD_domain"/>
</dbReference>
<dbReference type="GO" id="GO:0003723">
    <property type="term" value="F:RNA binding"/>
    <property type="evidence" value="ECO:0007669"/>
    <property type="project" value="UniProtKB-UniRule"/>
</dbReference>
<dbReference type="AlphaFoldDB" id="A0A9D1MEQ2"/>
<evidence type="ECO:0000259" key="8">
    <source>
        <dbReference type="PROSITE" id="PS51831"/>
    </source>
</evidence>
<dbReference type="PANTHER" id="PTHR12826">
    <property type="entry name" value="RIBONUCLEASE Y"/>
    <property type="match status" value="1"/>
</dbReference>
<dbReference type="GO" id="GO:0016787">
    <property type="term" value="F:hydrolase activity"/>
    <property type="evidence" value="ECO:0007669"/>
    <property type="project" value="UniProtKB-KW"/>
</dbReference>
<evidence type="ECO:0000256" key="7">
    <source>
        <dbReference type="SAM" id="Coils"/>
    </source>
</evidence>
<dbReference type="InterPro" id="IPR004088">
    <property type="entry name" value="KH_dom_type_1"/>
</dbReference>
<dbReference type="PROSITE" id="PS51831">
    <property type="entry name" value="HD"/>
    <property type="match status" value="1"/>
</dbReference>
<dbReference type="PANTHER" id="PTHR12826:SF15">
    <property type="entry name" value="RIBONUCLEASE Y"/>
    <property type="match status" value="1"/>
</dbReference>
<evidence type="ECO:0000256" key="4">
    <source>
        <dbReference type="ARBA" id="ARBA00022884"/>
    </source>
</evidence>
<dbReference type="InterPro" id="IPR017705">
    <property type="entry name" value="Ribonuclease_Y"/>
</dbReference>
<dbReference type="SUPFAM" id="SSF54791">
    <property type="entry name" value="Eukaryotic type KH-domain (KH-domain type I)"/>
    <property type="match status" value="1"/>
</dbReference>
<gene>
    <name evidence="5 9" type="primary">rny</name>
    <name evidence="9" type="ORF">IAC57_02240</name>
</gene>
<dbReference type="HAMAP" id="MF_00335">
    <property type="entry name" value="RNase_Y"/>
    <property type="match status" value="1"/>
</dbReference>
<name>A0A9D1MEQ2_9FIRM</name>
<dbReference type="SMART" id="SM00471">
    <property type="entry name" value="HDc"/>
    <property type="match status" value="1"/>
</dbReference>
<dbReference type="InterPro" id="IPR006675">
    <property type="entry name" value="HDIG_dom"/>
</dbReference>
<dbReference type="Pfam" id="PF01966">
    <property type="entry name" value="HD"/>
    <property type="match status" value="1"/>
</dbReference>
<reference evidence="9" key="1">
    <citation type="submission" date="2020-10" db="EMBL/GenBank/DDBJ databases">
        <authorList>
            <person name="Gilroy R."/>
        </authorList>
    </citation>
    <scope>NUCLEOTIDE SEQUENCE</scope>
    <source>
        <strain evidence="9">11687</strain>
    </source>
</reference>
<dbReference type="Proteomes" id="UP000824081">
    <property type="component" value="Unassembled WGS sequence"/>
</dbReference>
<feature type="coiled-coil region" evidence="7">
    <location>
        <begin position="97"/>
        <end position="181"/>
    </location>
</feature>
<dbReference type="FunFam" id="1.10.3210.10:FF:000022">
    <property type="entry name" value="Ribonuclease Y"/>
    <property type="match status" value="1"/>
</dbReference>
<evidence type="ECO:0000256" key="1">
    <source>
        <dbReference type="ARBA" id="ARBA00022722"/>
    </source>
</evidence>
<keyword evidence="5" id="KW-1003">Cell membrane</keyword>
<dbReference type="InterPro" id="IPR004087">
    <property type="entry name" value="KH_dom"/>
</dbReference>
<dbReference type="GO" id="GO:0004521">
    <property type="term" value="F:RNA endonuclease activity"/>
    <property type="evidence" value="ECO:0007669"/>
    <property type="project" value="UniProtKB-UniRule"/>
</dbReference>
<organism evidence="9 10">
    <name type="scientific">Candidatus Scatosoma pullistercoris</name>
    <dbReference type="NCBI Taxonomy" id="2840934"/>
    <lineage>
        <taxon>Bacteria</taxon>
        <taxon>Bacillati</taxon>
        <taxon>Bacillota</taxon>
        <taxon>Clostridia</taxon>
        <taxon>Candidatus Scatosoma</taxon>
    </lineage>
</organism>
<keyword evidence="5" id="KW-0472">Membrane</keyword>
<comment type="similarity">
    <text evidence="5">Belongs to the RNase Y family.</text>
</comment>
<evidence type="ECO:0000256" key="3">
    <source>
        <dbReference type="ARBA" id="ARBA00022801"/>
    </source>
</evidence>
<evidence type="ECO:0000313" key="9">
    <source>
        <dbReference type="EMBL" id="HIU58899.1"/>
    </source>
</evidence>
<dbReference type="Pfam" id="PF12072">
    <property type="entry name" value="RNase_Y_N"/>
    <property type="match status" value="1"/>
</dbReference>
<proteinExistence type="inferred from homology"/>
<keyword evidence="7" id="KW-0175">Coiled coil</keyword>
<accession>A0A9D1MEQ2</accession>
<evidence type="ECO:0000256" key="2">
    <source>
        <dbReference type="ARBA" id="ARBA00022759"/>
    </source>
</evidence>
<reference evidence="9" key="2">
    <citation type="journal article" date="2021" name="PeerJ">
        <title>Extensive microbial diversity within the chicken gut microbiome revealed by metagenomics and culture.</title>
        <authorList>
            <person name="Gilroy R."/>
            <person name="Ravi A."/>
            <person name="Getino M."/>
            <person name="Pursley I."/>
            <person name="Horton D.L."/>
            <person name="Alikhan N.F."/>
            <person name="Baker D."/>
            <person name="Gharbi K."/>
            <person name="Hall N."/>
            <person name="Watson M."/>
            <person name="Adriaenssens E.M."/>
            <person name="Foster-Nyarko E."/>
            <person name="Jarju S."/>
            <person name="Secka A."/>
            <person name="Antonio M."/>
            <person name="Oren A."/>
            <person name="Chaudhuri R.R."/>
            <person name="La Ragione R."/>
            <person name="Hildebrand F."/>
            <person name="Pallen M.J."/>
        </authorList>
    </citation>
    <scope>NUCLEOTIDE SEQUENCE</scope>
    <source>
        <strain evidence="9">11687</strain>
    </source>
</reference>
<evidence type="ECO:0000256" key="5">
    <source>
        <dbReference type="HAMAP-Rule" id="MF_00335"/>
    </source>
</evidence>
<evidence type="ECO:0000256" key="6">
    <source>
        <dbReference type="NCBIfam" id="TIGR03319"/>
    </source>
</evidence>
<sequence length="540" mass="59932">MNGVSLSVLFLSVQTGVFIGVLIAAAVVFAALGILVGYTIYKKNTEKKVGEANARVRTILGDAEAEAGRIRSEAQAESKRALKEALLEAKEQDLKLRNDFERETKEKKAEIQRLEQRVTQKEDALDKKTEALEQQKNNLLKQEAEIKKLQEKISSQHELMVQELEKVAQLTREEAKKLLTEEILDETRRDVAVQVRTMEQQAKDEADLNAKKIISLAIQKCAADQASELTVSVVALPNDDMKARIIGREGRNIRALEGSTGIELIIDDTPEVVILSGFDPVRREIAKISLERLIADGRIHPARIEETVERVSKEIDQQIKEAGEAAVFEQGIFGLHPELVKLIGRLKFRTSYGQNVYKHSMEVATLAGQMAAELGLDVNFAKRAGLLHDIGKAVDQEQEGTHIQIGADLAKKYKENANIVNAIMAHHGDVEPKTIEAVLIQAADAISGARPGARRETGTNYVKRLEKLEEIASGFPGVDKSYAIQAGREIRVMVKPEQVDDAQALFLAKDIAKKIETELEYPGQIKVNVIREFRGVEYAK</sequence>
<dbReference type="Gene3D" id="1.10.3210.10">
    <property type="entry name" value="Hypothetical protein af1432"/>
    <property type="match status" value="1"/>
</dbReference>
<dbReference type="EC" id="3.1.-.-" evidence="5 6"/>
<comment type="caution">
    <text evidence="9">The sequence shown here is derived from an EMBL/GenBank/DDBJ whole genome shotgun (WGS) entry which is preliminary data.</text>
</comment>